<gene>
    <name evidence="3" type="ORF">FC83_GL000806</name>
</gene>
<dbReference type="NCBIfam" id="NF006505">
    <property type="entry name" value="PRK08939.1"/>
    <property type="match status" value="1"/>
</dbReference>
<dbReference type="RefSeq" id="WP_057002382.1">
    <property type="nucleotide sequence ID" value="NZ_AZGA01000011.1"/>
</dbReference>
<evidence type="ECO:0000313" key="4">
    <source>
        <dbReference type="Proteomes" id="UP000051236"/>
    </source>
</evidence>
<proteinExistence type="predicted"/>
<dbReference type="Proteomes" id="UP000051236">
    <property type="component" value="Unassembled WGS sequence"/>
</dbReference>
<dbReference type="InterPro" id="IPR027417">
    <property type="entry name" value="P-loop_NTPase"/>
</dbReference>
<organism evidence="3 4">
    <name type="scientific">Agrilactobacillus composti DSM 18527 = JCM 14202</name>
    <dbReference type="NCBI Taxonomy" id="1423734"/>
    <lineage>
        <taxon>Bacteria</taxon>
        <taxon>Bacillati</taxon>
        <taxon>Bacillota</taxon>
        <taxon>Bacilli</taxon>
        <taxon>Lactobacillales</taxon>
        <taxon>Lactobacillaceae</taxon>
        <taxon>Agrilactobacillus</taxon>
    </lineage>
</organism>
<comment type="caution">
    <text evidence="3">The sequence shown here is derived from an EMBL/GenBank/DDBJ whole genome shotgun (WGS) entry which is preliminary data.</text>
</comment>
<dbReference type="AlphaFoldDB" id="A0A0R1Y9I3"/>
<dbReference type="eggNOG" id="COG1484">
    <property type="taxonomic scope" value="Bacteria"/>
</dbReference>
<dbReference type="InterPro" id="IPR002611">
    <property type="entry name" value="IstB_ATP-bd"/>
</dbReference>
<dbReference type="EMBL" id="AZGA01000011">
    <property type="protein sequence ID" value="KRM35779.1"/>
    <property type="molecule type" value="Genomic_DNA"/>
</dbReference>
<sequence length="307" mass="34600">MKNLQSQLAAYMDKRQLSEKYQKVMHDAVRNPNVLDFVNKHKEALKPDAIEKSASKIYEFVREKKKADNGEVGLVPGYVPELLVSNGLIDVSYVPSKALISQEKQRNLAKRVQRINISKDITNASIENYYVNPDRQAAIDAAKEFILNFKTAPKTFHQGLYLYGPMGVGKTYLIGAIANALAHEGYSSLMLHFPTLSVEMKSAIGDNSVLSKIESIKRAQILMLDDIGADMASAWIRDDVLGVILQYRMQEQLATFFTSNFSMDQLEDILAGSVKGIEPIKASRIMERIAYLTREFKIDGINRRFEN</sequence>
<dbReference type="CDD" id="cd00009">
    <property type="entry name" value="AAA"/>
    <property type="match status" value="1"/>
</dbReference>
<protein>
    <submittedName>
        <fullName evidence="3">DnaI protein</fullName>
    </submittedName>
</protein>
<dbReference type="SUPFAM" id="SSF52540">
    <property type="entry name" value="P-loop containing nucleoside triphosphate hydrolases"/>
    <property type="match status" value="1"/>
</dbReference>
<feature type="domain" description="IstB-like ATP-binding" evidence="1">
    <location>
        <begin position="114"/>
        <end position="271"/>
    </location>
</feature>
<dbReference type="STRING" id="1423734.FC83_GL000806"/>
<dbReference type="Gene3D" id="3.40.50.300">
    <property type="entry name" value="P-loop containing nucleotide triphosphate hydrolases"/>
    <property type="match status" value="1"/>
</dbReference>
<dbReference type="PANTHER" id="PTHR30050">
    <property type="entry name" value="CHROMOSOMAL REPLICATION INITIATOR PROTEIN DNAA"/>
    <property type="match status" value="1"/>
</dbReference>
<name>A0A0R1Y9I3_9LACO</name>
<dbReference type="GO" id="GO:0005524">
    <property type="term" value="F:ATP binding"/>
    <property type="evidence" value="ECO:0007669"/>
    <property type="project" value="InterPro"/>
</dbReference>
<dbReference type="PATRIC" id="fig|1423734.3.peg.814"/>
<evidence type="ECO:0000313" key="3">
    <source>
        <dbReference type="EMBL" id="KRM35779.1"/>
    </source>
</evidence>
<feature type="domain" description="Primosomal DnaI N-terminal" evidence="2">
    <location>
        <begin position="1"/>
        <end position="93"/>
    </location>
</feature>
<reference evidence="3 4" key="1">
    <citation type="journal article" date="2015" name="Genome Announc.">
        <title>Expanding the biotechnology potential of lactobacilli through comparative genomics of 213 strains and associated genera.</title>
        <authorList>
            <person name="Sun Z."/>
            <person name="Harris H.M."/>
            <person name="McCann A."/>
            <person name="Guo C."/>
            <person name="Argimon S."/>
            <person name="Zhang W."/>
            <person name="Yang X."/>
            <person name="Jeffery I.B."/>
            <person name="Cooney J.C."/>
            <person name="Kagawa T.F."/>
            <person name="Liu W."/>
            <person name="Song Y."/>
            <person name="Salvetti E."/>
            <person name="Wrobel A."/>
            <person name="Rasinkangas P."/>
            <person name="Parkhill J."/>
            <person name="Rea M.C."/>
            <person name="O'Sullivan O."/>
            <person name="Ritari J."/>
            <person name="Douillard F.P."/>
            <person name="Paul Ross R."/>
            <person name="Yang R."/>
            <person name="Briner A.E."/>
            <person name="Felis G.E."/>
            <person name="de Vos W.M."/>
            <person name="Barrangou R."/>
            <person name="Klaenhammer T.R."/>
            <person name="Caufield P.W."/>
            <person name="Cui Y."/>
            <person name="Zhang H."/>
            <person name="O'Toole P.W."/>
        </authorList>
    </citation>
    <scope>NUCLEOTIDE SEQUENCE [LARGE SCALE GENOMIC DNA]</scope>
    <source>
        <strain evidence="3 4">DSM 18527</strain>
    </source>
</reference>
<accession>A0A0R1Y9I3</accession>
<evidence type="ECO:0000259" key="1">
    <source>
        <dbReference type="Pfam" id="PF01695"/>
    </source>
</evidence>
<dbReference type="InterPro" id="IPR009928">
    <property type="entry name" value="DnaI_N"/>
</dbReference>
<dbReference type="Pfam" id="PF01695">
    <property type="entry name" value="IstB_IS21"/>
    <property type="match status" value="1"/>
</dbReference>
<dbReference type="PANTHER" id="PTHR30050:SF8">
    <property type="entry name" value="PRIMOSOMAL PROTEIN DNAI"/>
    <property type="match status" value="1"/>
</dbReference>
<dbReference type="GO" id="GO:0006260">
    <property type="term" value="P:DNA replication"/>
    <property type="evidence" value="ECO:0007669"/>
    <property type="project" value="TreeGrafter"/>
</dbReference>
<evidence type="ECO:0000259" key="2">
    <source>
        <dbReference type="Pfam" id="PF07319"/>
    </source>
</evidence>
<dbReference type="Pfam" id="PF07319">
    <property type="entry name" value="DnaI_N"/>
    <property type="match status" value="1"/>
</dbReference>
<keyword evidence="4" id="KW-1185">Reference proteome</keyword>